<evidence type="ECO:0000256" key="4">
    <source>
        <dbReference type="ARBA" id="ARBA00023136"/>
    </source>
</evidence>
<evidence type="ECO:0000313" key="6">
    <source>
        <dbReference type="EMBL" id="GIN60910.1"/>
    </source>
</evidence>
<dbReference type="Pfam" id="PF09685">
    <property type="entry name" value="MamF_MmsF"/>
    <property type="match status" value="1"/>
</dbReference>
<protein>
    <submittedName>
        <fullName evidence="6">DUF4870 domain-containing protein</fullName>
    </submittedName>
</protein>
<evidence type="ECO:0000256" key="5">
    <source>
        <dbReference type="SAM" id="Phobius"/>
    </source>
</evidence>
<dbReference type="EMBL" id="BORC01000001">
    <property type="protein sequence ID" value="GIN60910.1"/>
    <property type="molecule type" value="Genomic_DNA"/>
</dbReference>
<feature type="transmembrane region" description="Helical" evidence="5">
    <location>
        <begin position="7"/>
        <end position="30"/>
    </location>
</feature>
<keyword evidence="7" id="KW-1185">Reference proteome</keyword>
<dbReference type="AlphaFoldDB" id="A0A919WFF0"/>
<comment type="subcellular location">
    <subcellularLocation>
        <location evidence="1">Membrane</location>
        <topology evidence="1">Multi-pass membrane protein</topology>
    </subcellularLocation>
</comment>
<comment type="caution">
    <text evidence="6">The sequence shown here is derived from an EMBL/GenBank/DDBJ whole genome shotgun (WGS) entry which is preliminary data.</text>
</comment>
<dbReference type="RefSeq" id="WP_095306392.1">
    <property type="nucleotide sequence ID" value="NZ_BORC01000001.1"/>
</dbReference>
<keyword evidence="2 5" id="KW-0812">Transmembrane</keyword>
<keyword evidence="4 5" id="KW-0472">Membrane</keyword>
<reference evidence="6" key="1">
    <citation type="submission" date="2021-03" db="EMBL/GenBank/DDBJ databases">
        <title>Antimicrobial resistance genes in bacteria isolated from Japanese honey, and their potential for conferring macrolide and lincosamide resistance in the American foulbrood pathogen Paenibacillus larvae.</title>
        <authorList>
            <person name="Okamoto M."/>
            <person name="Kumagai M."/>
            <person name="Kanamori H."/>
            <person name="Takamatsu D."/>
        </authorList>
    </citation>
    <scope>NUCLEOTIDE SEQUENCE</scope>
    <source>
        <strain evidence="6">J27TS8</strain>
    </source>
</reference>
<evidence type="ECO:0000313" key="7">
    <source>
        <dbReference type="Proteomes" id="UP000682111"/>
    </source>
</evidence>
<evidence type="ECO:0000256" key="1">
    <source>
        <dbReference type="ARBA" id="ARBA00004141"/>
    </source>
</evidence>
<feature type="transmembrane region" description="Helical" evidence="5">
    <location>
        <begin position="50"/>
        <end position="83"/>
    </location>
</feature>
<name>A0A919WFF0_9BACI</name>
<organism evidence="6 7">
    <name type="scientific">Robertmurraya siralis</name>
    <dbReference type="NCBI Taxonomy" id="77777"/>
    <lineage>
        <taxon>Bacteria</taxon>
        <taxon>Bacillati</taxon>
        <taxon>Bacillota</taxon>
        <taxon>Bacilli</taxon>
        <taxon>Bacillales</taxon>
        <taxon>Bacillaceae</taxon>
        <taxon>Robertmurraya</taxon>
    </lineage>
</organism>
<sequence>MPSHDERLFAALIFVVSFFTVFIGPLIIWLLKKEDSTYVDYYGREYFNFFISYGVYSLISTLLMLVLIGFLTIWIVGVLYFIFSIVAAIKAYEGTIYKIPFVFRLIR</sequence>
<evidence type="ECO:0000256" key="2">
    <source>
        <dbReference type="ARBA" id="ARBA00022692"/>
    </source>
</evidence>
<proteinExistence type="predicted"/>
<dbReference type="Proteomes" id="UP000682111">
    <property type="component" value="Unassembled WGS sequence"/>
</dbReference>
<accession>A0A919WFF0</accession>
<evidence type="ECO:0000256" key="3">
    <source>
        <dbReference type="ARBA" id="ARBA00022989"/>
    </source>
</evidence>
<gene>
    <name evidence="6" type="ORF">J27TS8_09030</name>
</gene>
<keyword evidence="3 5" id="KW-1133">Transmembrane helix</keyword>
<dbReference type="InterPro" id="IPR019109">
    <property type="entry name" value="MamF_MmsF"/>
</dbReference>